<dbReference type="PANTHER" id="PTHR39465">
    <property type="entry name" value="DNA LIGASE D, 3'-PHOSPHOESTERASE DOMAIN"/>
    <property type="match status" value="1"/>
</dbReference>
<reference evidence="3 4" key="2">
    <citation type="submission" date="2020-03" db="EMBL/GenBank/DDBJ databases">
        <authorList>
            <person name="Ichikawa N."/>
            <person name="Kimura A."/>
            <person name="Kitahashi Y."/>
            <person name="Uohara A."/>
        </authorList>
    </citation>
    <scope>NUCLEOTIDE SEQUENCE [LARGE SCALE GENOMIC DNA]</scope>
    <source>
        <strain evidence="3 4">NBRC 108638</strain>
    </source>
</reference>
<accession>A0A6V8L365</accession>
<name>A0A6V8L365_9ACTN</name>
<evidence type="ECO:0000313" key="3">
    <source>
        <dbReference type="EMBL" id="GFJ91712.1"/>
    </source>
</evidence>
<organism evidence="3 4">
    <name type="scientific">Phytohabitans rumicis</name>
    <dbReference type="NCBI Taxonomy" id="1076125"/>
    <lineage>
        <taxon>Bacteria</taxon>
        <taxon>Bacillati</taxon>
        <taxon>Actinomycetota</taxon>
        <taxon>Actinomycetes</taxon>
        <taxon>Micromonosporales</taxon>
        <taxon>Micromonosporaceae</taxon>
    </lineage>
</organism>
<comment type="caution">
    <text evidence="3">The sequence shown here is derived from an EMBL/GenBank/DDBJ whole genome shotgun (WGS) entry which is preliminary data.</text>
</comment>
<protein>
    <recommendedName>
        <fullName evidence="2">DNA ligase D 3'-phosphoesterase domain-containing protein</fullName>
    </recommendedName>
</protein>
<keyword evidence="4" id="KW-1185">Reference proteome</keyword>
<feature type="region of interest" description="Disordered" evidence="1">
    <location>
        <begin position="1"/>
        <end position="31"/>
    </location>
</feature>
<dbReference type="PANTHER" id="PTHR39465:SF1">
    <property type="entry name" value="DNA LIGASE D 3'-PHOSPHOESTERASE DOMAIN-CONTAINING PROTEIN"/>
    <property type="match status" value="1"/>
</dbReference>
<dbReference type="AlphaFoldDB" id="A0A6V8L365"/>
<proteinExistence type="predicted"/>
<evidence type="ECO:0000256" key="1">
    <source>
        <dbReference type="SAM" id="MobiDB-lite"/>
    </source>
</evidence>
<reference evidence="3 4" key="1">
    <citation type="submission" date="2020-03" db="EMBL/GenBank/DDBJ databases">
        <title>Whole genome shotgun sequence of Phytohabitans rumicis NBRC 108638.</title>
        <authorList>
            <person name="Komaki H."/>
            <person name="Tamura T."/>
        </authorList>
    </citation>
    <scope>NUCLEOTIDE SEQUENCE [LARGE SCALE GENOMIC DNA]</scope>
    <source>
        <strain evidence="3 4">NBRC 108638</strain>
    </source>
</reference>
<sequence length="107" mass="12223">MGDRLDEYRRKRDARRTPEPVPAARPAAQGDDTFVIQQHHARSLHWDLRLERDGVLVSWAVPRGVPRDPARNNLAVQTEDHSLVSIVRTYEDASNPGSGRYVRADQR</sequence>
<feature type="compositionally biased region" description="Basic and acidic residues" evidence="1">
    <location>
        <begin position="1"/>
        <end position="18"/>
    </location>
</feature>
<feature type="domain" description="DNA ligase D 3'-phosphoesterase" evidence="2">
    <location>
        <begin position="37"/>
        <end position="84"/>
    </location>
</feature>
<dbReference type="InterPro" id="IPR014144">
    <property type="entry name" value="LigD_PE_domain"/>
</dbReference>
<gene>
    <name evidence="3" type="ORF">Prum_053540</name>
</gene>
<dbReference type="EMBL" id="BLPG01000001">
    <property type="protein sequence ID" value="GFJ91712.1"/>
    <property type="molecule type" value="Genomic_DNA"/>
</dbReference>
<evidence type="ECO:0000259" key="2">
    <source>
        <dbReference type="Pfam" id="PF13298"/>
    </source>
</evidence>
<dbReference type="Pfam" id="PF13298">
    <property type="entry name" value="LigD_N"/>
    <property type="match status" value="1"/>
</dbReference>
<evidence type="ECO:0000313" key="4">
    <source>
        <dbReference type="Proteomes" id="UP000482960"/>
    </source>
</evidence>
<dbReference type="Proteomes" id="UP000482960">
    <property type="component" value="Unassembled WGS sequence"/>
</dbReference>